<comment type="caution">
    <text evidence="3">The sequence shown here is derived from an EMBL/GenBank/DDBJ whole genome shotgun (WGS) entry which is preliminary data.</text>
</comment>
<evidence type="ECO:0000256" key="2">
    <source>
        <dbReference type="SAM" id="SignalP"/>
    </source>
</evidence>
<evidence type="ECO:0000313" key="4">
    <source>
        <dbReference type="Proteomes" id="UP000305267"/>
    </source>
</evidence>
<feature type="compositionally biased region" description="Basic residues" evidence="1">
    <location>
        <begin position="69"/>
        <end position="80"/>
    </location>
</feature>
<feature type="region of interest" description="Disordered" evidence="1">
    <location>
        <begin position="34"/>
        <end position="88"/>
    </location>
</feature>
<dbReference type="EMBL" id="VDDA01000005">
    <property type="protein sequence ID" value="TNC12688.1"/>
    <property type="molecule type" value="Genomic_DNA"/>
</dbReference>
<sequence length="88" mass="8953">MTYPKLNLGAAMTCAGLFGAALLAVPASAAPLTTAPSFGTGLGSSVADGPMLTTPARYMQGRNMGNGKHPSRPKGQKRRGMTSGGPRY</sequence>
<accession>A0A5C4LH28</accession>
<feature type="chain" id="PRO_5022797652" evidence="2">
    <location>
        <begin position="30"/>
        <end position="88"/>
    </location>
</feature>
<keyword evidence="4" id="KW-1185">Reference proteome</keyword>
<evidence type="ECO:0000256" key="1">
    <source>
        <dbReference type="SAM" id="MobiDB-lite"/>
    </source>
</evidence>
<protein>
    <submittedName>
        <fullName evidence="3">Uncharacterized protein</fullName>
    </submittedName>
</protein>
<gene>
    <name evidence="3" type="ORF">FF100_13525</name>
</gene>
<dbReference type="Proteomes" id="UP000305267">
    <property type="component" value="Unassembled WGS sequence"/>
</dbReference>
<dbReference type="RefSeq" id="WP_139036228.1">
    <property type="nucleotide sequence ID" value="NZ_VDDA01000005.1"/>
</dbReference>
<dbReference type="OrthoDB" id="10009043at2"/>
<reference evidence="3 4" key="1">
    <citation type="submission" date="2019-06" db="EMBL/GenBank/DDBJ databases">
        <title>Genome of Methylobacterium sp. 17Sr1-39.</title>
        <authorList>
            <person name="Seo T."/>
        </authorList>
    </citation>
    <scope>NUCLEOTIDE SEQUENCE [LARGE SCALE GENOMIC DNA]</scope>
    <source>
        <strain evidence="3 4">17Sr1-39</strain>
    </source>
</reference>
<keyword evidence="2" id="KW-0732">Signal</keyword>
<name>A0A5C4LH28_9HYPH</name>
<dbReference type="AlphaFoldDB" id="A0A5C4LH28"/>
<evidence type="ECO:0000313" key="3">
    <source>
        <dbReference type="EMBL" id="TNC12688.1"/>
    </source>
</evidence>
<organism evidence="3 4">
    <name type="scientific">Methylobacterium terricola</name>
    <dbReference type="NCBI Taxonomy" id="2583531"/>
    <lineage>
        <taxon>Bacteria</taxon>
        <taxon>Pseudomonadati</taxon>
        <taxon>Pseudomonadota</taxon>
        <taxon>Alphaproteobacteria</taxon>
        <taxon>Hyphomicrobiales</taxon>
        <taxon>Methylobacteriaceae</taxon>
        <taxon>Methylobacterium</taxon>
    </lineage>
</organism>
<proteinExistence type="predicted"/>
<feature type="signal peptide" evidence="2">
    <location>
        <begin position="1"/>
        <end position="29"/>
    </location>
</feature>